<sequence>MSSKNDILSAIRSHTGKRYNMPDLTLDAIVYEDKIAQFSDALQAAGGKAVLLQPGEDVNDIIRQHFPDAARIASNLPDITCATFNPDDLADPRELNNTDLAIVEGHFGVAENGAVWITRQVKHKALYFISNSLVMLIDREAIVNNMHEAYKRTEGMTYDFGAFISGPSKTADIEQALVFGAHGPVGVLVILK</sequence>
<dbReference type="EMBL" id="JACRTI010000025">
    <property type="protein sequence ID" value="MBC8602280.1"/>
    <property type="molecule type" value="Genomic_DNA"/>
</dbReference>
<dbReference type="Pfam" id="PF02589">
    <property type="entry name" value="LUD_dom"/>
    <property type="match status" value="1"/>
</dbReference>
<dbReference type="InterPro" id="IPR037171">
    <property type="entry name" value="NagB/RpiA_transferase-like"/>
</dbReference>
<dbReference type="EMBL" id="QREV01000025">
    <property type="protein sequence ID" value="RDU49001.1"/>
    <property type="molecule type" value="Genomic_DNA"/>
</dbReference>
<dbReference type="Gene3D" id="3.40.50.10420">
    <property type="entry name" value="NagB/RpiA/CoA transferase-like"/>
    <property type="match status" value="1"/>
</dbReference>
<keyword evidence="5" id="KW-1185">Reference proteome</keyword>
<dbReference type="Proteomes" id="UP000256321">
    <property type="component" value="Unassembled WGS sequence"/>
</dbReference>
<dbReference type="InterPro" id="IPR003741">
    <property type="entry name" value="LUD_dom"/>
</dbReference>
<dbReference type="Proteomes" id="UP000629596">
    <property type="component" value="Unassembled WGS sequence"/>
</dbReference>
<dbReference type="SUPFAM" id="SSF100950">
    <property type="entry name" value="NagB/RpiA/CoA transferase-like"/>
    <property type="match status" value="1"/>
</dbReference>
<reference evidence="3 4" key="1">
    <citation type="submission" date="2018-07" db="EMBL/GenBank/DDBJ databases">
        <title>Parabacteroides acidifaciens nov. sp., isolated from human feces.</title>
        <authorList>
            <person name="Wang Y.J."/>
        </authorList>
    </citation>
    <scope>NUCLEOTIDE SEQUENCE [LARGE SCALE GENOMIC DNA]</scope>
    <source>
        <strain evidence="3 4">426-9</strain>
    </source>
</reference>
<evidence type="ECO:0000313" key="4">
    <source>
        <dbReference type="Proteomes" id="UP000256321"/>
    </source>
</evidence>
<protein>
    <submittedName>
        <fullName evidence="2">LUD domain-containing protein</fullName>
    </submittedName>
</protein>
<dbReference type="PANTHER" id="PTHR43682:SF1">
    <property type="entry name" value="LACTATE UTILIZATION PROTEIN C"/>
    <property type="match status" value="1"/>
</dbReference>
<dbReference type="PANTHER" id="PTHR43682">
    <property type="entry name" value="LACTATE UTILIZATION PROTEIN C"/>
    <property type="match status" value="1"/>
</dbReference>
<dbReference type="AlphaFoldDB" id="A0A3D8HDN0"/>
<gene>
    <name evidence="3" type="ORF">DWU89_11485</name>
    <name evidence="2" type="ORF">H8784_11205</name>
</gene>
<dbReference type="RefSeq" id="WP_115499789.1">
    <property type="nucleotide sequence ID" value="NZ_JACRTI010000025.1"/>
</dbReference>
<accession>A0A3D8HDN0</accession>
<evidence type="ECO:0000259" key="1">
    <source>
        <dbReference type="Pfam" id="PF02589"/>
    </source>
</evidence>
<dbReference type="InterPro" id="IPR024185">
    <property type="entry name" value="FTHF_cligase-like_sf"/>
</dbReference>
<comment type="caution">
    <text evidence="3">The sequence shown here is derived from an EMBL/GenBank/DDBJ whole genome shotgun (WGS) entry which is preliminary data.</text>
</comment>
<proteinExistence type="predicted"/>
<evidence type="ECO:0000313" key="3">
    <source>
        <dbReference type="EMBL" id="RDU49001.1"/>
    </source>
</evidence>
<name>A0A3D8HDN0_9BACT</name>
<evidence type="ECO:0000313" key="2">
    <source>
        <dbReference type="EMBL" id="MBC8602280.1"/>
    </source>
</evidence>
<organism evidence="3 4">
    <name type="scientific">Parabacteroides acidifaciens</name>
    <dbReference type="NCBI Taxonomy" id="2290935"/>
    <lineage>
        <taxon>Bacteria</taxon>
        <taxon>Pseudomonadati</taxon>
        <taxon>Bacteroidota</taxon>
        <taxon>Bacteroidia</taxon>
        <taxon>Bacteroidales</taxon>
        <taxon>Tannerellaceae</taxon>
        <taxon>Parabacteroides</taxon>
    </lineage>
</organism>
<evidence type="ECO:0000313" key="5">
    <source>
        <dbReference type="Proteomes" id="UP000629596"/>
    </source>
</evidence>
<reference evidence="2 5" key="2">
    <citation type="submission" date="2020-08" db="EMBL/GenBank/DDBJ databases">
        <title>Genome public.</title>
        <authorList>
            <person name="Liu C."/>
            <person name="Sun Q."/>
        </authorList>
    </citation>
    <scope>NUCLEOTIDE SEQUENCE [LARGE SCALE GENOMIC DNA]</scope>
    <source>
        <strain evidence="2 5">426_9</strain>
    </source>
</reference>
<feature type="domain" description="LUD" evidence="1">
    <location>
        <begin position="93"/>
        <end position="191"/>
    </location>
</feature>